<evidence type="ECO:0000256" key="6">
    <source>
        <dbReference type="ARBA" id="ARBA00031720"/>
    </source>
</evidence>
<evidence type="ECO:0000256" key="3">
    <source>
        <dbReference type="ARBA" id="ARBA00016113"/>
    </source>
</evidence>
<protein>
    <recommendedName>
        <fullName evidence="3">CRISPR system Cms protein Csm5</fullName>
    </recommendedName>
    <alternativeName>
        <fullName evidence="6">CRISPR type III A-associated protein Csm5</fullName>
    </alternativeName>
</protein>
<evidence type="ECO:0000313" key="8">
    <source>
        <dbReference type="EMBL" id="SHF91369.1"/>
    </source>
</evidence>
<evidence type="ECO:0000256" key="4">
    <source>
        <dbReference type="ARBA" id="ARBA00022884"/>
    </source>
</evidence>
<dbReference type="InterPro" id="IPR005537">
    <property type="entry name" value="RAMP_III_fam"/>
</dbReference>
<dbReference type="EMBL" id="FQWA01000017">
    <property type="protein sequence ID" value="SHF91369.1"/>
    <property type="molecule type" value="Genomic_DNA"/>
</dbReference>
<dbReference type="RefSeq" id="WP_025839849.1">
    <property type="nucleotide sequence ID" value="NZ_BAKP01000063.1"/>
</dbReference>
<evidence type="ECO:0000313" key="9">
    <source>
        <dbReference type="Proteomes" id="UP000184105"/>
    </source>
</evidence>
<dbReference type="Proteomes" id="UP000184105">
    <property type="component" value="Unassembled WGS sequence"/>
</dbReference>
<dbReference type="PANTHER" id="PTHR38007">
    <property type="entry name" value="CRISPR SYSTEM CMS PROTEIN CSM5"/>
    <property type="match status" value="1"/>
</dbReference>
<dbReference type="InterPro" id="IPR010173">
    <property type="entry name" value="CRISPR-assoc_Csm5"/>
</dbReference>
<accession>A0AAX2F4W3</accession>
<keyword evidence="9" id="KW-1185">Reference proteome</keyword>
<organism evidence="8 9">
    <name type="scientific">Prevotella scopos JCM 17725</name>
    <dbReference type="NCBI Taxonomy" id="1236518"/>
    <lineage>
        <taxon>Bacteria</taxon>
        <taxon>Pseudomonadati</taxon>
        <taxon>Bacteroidota</taxon>
        <taxon>Bacteroidia</taxon>
        <taxon>Bacteroidales</taxon>
        <taxon>Prevotellaceae</taxon>
        <taxon>Prevotella</taxon>
    </lineage>
</organism>
<dbReference type="GO" id="GO:0003723">
    <property type="term" value="F:RNA binding"/>
    <property type="evidence" value="ECO:0007669"/>
    <property type="project" value="UniProtKB-KW"/>
</dbReference>
<proteinExistence type="inferred from homology"/>
<sequence length="370" mass="42381">MSKVKIDIVSRIHIGSGDTLQYGSDFINFQEDNDKWIGIISPRKIMSLIKDDTKALNAWIATIERKKSIIDFMKAYVPDAIIDDYCIRIDQTSETLKETDTLQTFIHDALGRPYIPGSSIKGAIRTAILSNIIKDKTEIKNSINPSKINARAIEQKLLGENPNKDIFRFLKIGDAIFGDYYENIVRLYSINEREKNSFWDTTKGQMVETLMPKDSSTCDMKLDLNAYKNAKECVQTLPECMTSLKDIFSTINQHSETLLNQEIKYWQDQVDKPNADNVDKYIKGLDTIMNQIQQCKKESKSTCILRLGAGSGWRFITGAWAENLENFNEDIVPAARPHNQRYTDYSFPKSRRVDKNCKPLGFIRMTLLES</sequence>
<comment type="caution">
    <text evidence="8">The sequence shown here is derived from an EMBL/GenBank/DDBJ whole genome shotgun (WGS) entry which is preliminary data.</text>
</comment>
<evidence type="ECO:0000256" key="2">
    <source>
        <dbReference type="ARBA" id="ARBA00006680"/>
    </source>
</evidence>
<dbReference type="NCBIfam" id="TIGR01899">
    <property type="entry name" value="cas_TM1807_csm5"/>
    <property type="match status" value="1"/>
</dbReference>
<keyword evidence="4" id="KW-0694">RNA-binding</keyword>
<dbReference type="PANTHER" id="PTHR38007:SF1">
    <property type="entry name" value="CRISPR SYSTEM CMS PROTEIN CSM5"/>
    <property type="match status" value="1"/>
</dbReference>
<dbReference type="AlphaFoldDB" id="A0AAX2F4W3"/>
<comment type="function">
    <text evidence="1">This subunit might be involved in maturation of a crRNA intermediate to its mature form.</text>
</comment>
<comment type="similarity">
    <text evidence="2">Belongs to the CRISPR-associated Csm5 family.</text>
</comment>
<dbReference type="Pfam" id="PF03787">
    <property type="entry name" value="RAMPs"/>
    <property type="match status" value="1"/>
</dbReference>
<dbReference type="GO" id="GO:0051607">
    <property type="term" value="P:defense response to virus"/>
    <property type="evidence" value="ECO:0007669"/>
    <property type="project" value="UniProtKB-KW"/>
</dbReference>
<evidence type="ECO:0000259" key="7">
    <source>
        <dbReference type="Pfam" id="PF03787"/>
    </source>
</evidence>
<feature type="domain" description="CRISPR type III-associated protein" evidence="7">
    <location>
        <begin position="5"/>
        <end position="255"/>
    </location>
</feature>
<keyword evidence="5" id="KW-0051">Antiviral defense</keyword>
<name>A0AAX2F4W3_9BACT</name>
<evidence type="ECO:0000256" key="5">
    <source>
        <dbReference type="ARBA" id="ARBA00023118"/>
    </source>
</evidence>
<reference evidence="8 9" key="1">
    <citation type="submission" date="2016-11" db="EMBL/GenBank/DDBJ databases">
        <authorList>
            <person name="Varghese N."/>
            <person name="Submissions S."/>
        </authorList>
    </citation>
    <scope>NUCLEOTIDE SEQUENCE [LARGE SCALE GENOMIC DNA]</scope>
    <source>
        <strain evidence="8 9">DSM 22613</strain>
    </source>
</reference>
<gene>
    <name evidence="8" type="ORF">SAMN05444364_11727</name>
</gene>
<evidence type="ECO:0000256" key="1">
    <source>
        <dbReference type="ARBA" id="ARBA00003088"/>
    </source>
</evidence>